<dbReference type="Gene3D" id="1.25.40.10">
    <property type="entry name" value="Tetratricopeptide repeat domain"/>
    <property type="match status" value="1"/>
</dbReference>
<name>A0A0D0WWY0_9ACTN</name>
<dbReference type="Proteomes" id="UP000032254">
    <property type="component" value="Unassembled WGS sequence"/>
</dbReference>
<protein>
    <recommendedName>
        <fullName evidence="5">Tetratricopeptide repeat-containing protein</fullName>
    </recommendedName>
</protein>
<evidence type="ECO:0008006" key="5">
    <source>
        <dbReference type="Google" id="ProtNLM"/>
    </source>
</evidence>
<keyword evidence="2" id="KW-0802">TPR repeat</keyword>
<evidence type="ECO:0000313" key="3">
    <source>
        <dbReference type="EMBL" id="KIR63074.1"/>
    </source>
</evidence>
<gene>
    <name evidence="3" type="ORF">TK50_19465</name>
</gene>
<dbReference type="Pfam" id="PF07719">
    <property type="entry name" value="TPR_2"/>
    <property type="match status" value="1"/>
</dbReference>
<keyword evidence="1" id="KW-0677">Repeat</keyword>
<organism evidence="3 4">
    <name type="scientific">Micromonospora haikouensis</name>
    <dbReference type="NCBI Taxonomy" id="686309"/>
    <lineage>
        <taxon>Bacteria</taxon>
        <taxon>Bacillati</taxon>
        <taxon>Actinomycetota</taxon>
        <taxon>Actinomycetes</taxon>
        <taxon>Micromonosporales</taxon>
        <taxon>Micromonosporaceae</taxon>
        <taxon>Micromonospora</taxon>
    </lineage>
</organism>
<dbReference type="InterPro" id="IPR011990">
    <property type="entry name" value="TPR-like_helical_dom_sf"/>
</dbReference>
<sequence length="149" mass="16477">MDETLTRINEGVQLHHQQGRREAARDLFAQVWEEIGGERGDPLHVCVLAHSMADVQDDVHEELLWDQRALAAADLLTDGRVAQAGVPMSVAALYPSLHLNLGECYRRLGDLDRARECLRQARAGIDALGDDAYGQLIRSGLDRLAQQLG</sequence>
<dbReference type="PATRIC" id="fig|47853.6.peg.4075"/>
<dbReference type="AlphaFoldDB" id="A0A0D0WWY0"/>
<proteinExistence type="predicted"/>
<dbReference type="SUPFAM" id="SSF48452">
    <property type="entry name" value="TPR-like"/>
    <property type="match status" value="1"/>
</dbReference>
<dbReference type="GeneID" id="301306233"/>
<keyword evidence="4" id="KW-1185">Reference proteome</keyword>
<dbReference type="EMBL" id="JXSX01000002">
    <property type="protein sequence ID" value="KIR63074.1"/>
    <property type="molecule type" value="Genomic_DNA"/>
</dbReference>
<dbReference type="OrthoDB" id="8450665at2"/>
<reference evidence="3 4" key="1">
    <citation type="submission" date="2015-01" db="EMBL/GenBank/DDBJ databases">
        <title>Sequencing and annotation of Micromonospora carbonacea strain JXNU-1 genome.</title>
        <authorList>
            <person name="Long Z."/>
            <person name="Huang Y."/>
            <person name="Jiang Y."/>
        </authorList>
    </citation>
    <scope>NUCLEOTIDE SEQUENCE [LARGE SCALE GENOMIC DNA]</scope>
    <source>
        <strain evidence="3 4">JXNU-1</strain>
    </source>
</reference>
<evidence type="ECO:0000256" key="1">
    <source>
        <dbReference type="ARBA" id="ARBA00022737"/>
    </source>
</evidence>
<comment type="caution">
    <text evidence="3">The sequence shown here is derived from an EMBL/GenBank/DDBJ whole genome shotgun (WGS) entry which is preliminary data.</text>
</comment>
<dbReference type="InterPro" id="IPR013105">
    <property type="entry name" value="TPR_2"/>
</dbReference>
<accession>A0A0D0WWY0</accession>
<evidence type="ECO:0000313" key="4">
    <source>
        <dbReference type="Proteomes" id="UP000032254"/>
    </source>
</evidence>
<dbReference type="RefSeq" id="WP_043965696.1">
    <property type="nucleotide sequence ID" value="NZ_JBEZEP010000005.1"/>
</dbReference>
<evidence type="ECO:0000256" key="2">
    <source>
        <dbReference type="ARBA" id="ARBA00022803"/>
    </source>
</evidence>